<protein>
    <recommendedName>
        <fullName evidence="2">Holin</fullName>
    </recommendedName>
</protein>
<name>A0AAU7GX93_9CAUD</name>
<reference evidence="1" key="1">
    <citation type="submission" date="2024-05" db="EMBL/GenBank/DDBJ databases">
        <title>Isolation and characterization of the new Streptomyces phages Kamino, Geonosis, Abafar and Scarif infecting a broad range of host species.</title>
        <authorList>
            <person name="Rackow B."/>
            <person name="Rolland C."/>
            <person name="Mohnen I."/>
            <person name="Wittmann J."/>
            <person name="Muesken M."/>
            <person name="Overmann J."/>
            <person name="Frunzke J."/>
        </authorList>
    </citation>
    <scope>NUCLEOTIDE SEQUENCE</scope>
</reference>
<accession>A0AAU7GX93</accession>
<gene>
    <name evidence="1" type="ORF">Scarif_00038</name>
</gene>
<sequence>MSSIENNEETQTSAVRKAANLANDAIIITTVVVSVVGLGKLAYDTAEVGIDKFKTWKKNRKNKTEA</sequence>
<evidence type="ECO:0008006" key="2">
    <source>
        <dbReference type="Google" id="ProtNLM"/>
    </source>
</evidence>
<dbReference type="EMBL" id="PP750868">
    <property type="protein sequence ID" value="XBM95147.1"/>
    <property type="molecule type" value="Genomic_DNA"/>
</dbReference>
<proteinExistence type="predicted"/>
<organism evidence="1">
    <name type="scientific">Streptomyces phage Scarif</name>
    <dbReference type="NCBI Taxonomy" id="3158858"/>
    <lineage>
        <taxon>Viruses</taxon>
        <taxon>Duplodnaviria</taxon>
        <taxon>Heunggongvirae</taxon>
        <taxon>Uroviricota</taxon>
        <taxon>Caudoviricetes</taxon>
    </lineage>
</organism>
<evidence type="ECO:0000313" key="1">
    <source>
        <dbReference type="EMBL" id="XBM95147.1"/>
    </source>
</evidence>